<dbReference type="InterPro" id="IPR051910">
    <property type="entry name" value="ComF/GntX_DNA_util-trans"/>
</dbReference>
<dbReference type="OrthoDB" id="9793412at2"/>
<organism evidence="2 3">
    <name type="scientific">Ferrimonas sediminum</name>
    <dbReference type="NCBI Taxonomy" id="718193"/>
    <lineage>
        <taxon>Bacteria</taxon>
        <taxon>Pseudomonadati</taxon>
        <taxon>Pseudomonadota</taxon>
        <taxon>Gammaproteobacteria</taxon>
        <taxon>Alteromonadales</taxon>
        <taxon>Ferrimonadaceae</taxon>
        <taxon>Ferrimonas</taxon>
    </lineage>
</organism>
<dbReference type="SUPFAM" id="SSF53271">
    <property type="entry name" value="PRTase-like"/>
    <property type="match status" value="1"/>
</dbReference>
<dbReference type="EMBL" id="FNEM01000020">
    <property type="protein sequence ID" value="SDK15327.1"/>
    <property type="molecule type" value="Genomic_DNA"/>
</dbReference>
<sequence length="242" mass="26963">MSILYQTLERLVAASLPNRCYLCQQPLHQGQGLCDTCCSDGLLEQVCLHCHKPLFQTPPHRCGHCLSRKRWRPVISAFHYHRPAGRCAALIKTQQQWGLVAPMVDHLAQQIRFYHSQGIIGWPQALVSVPMHRTRLQQQGFNHAHLIARALSQRLGVPHAETLAAKVKATPPQHALSGRERRRNLGDAYRIQANSDITQVALVDDIITTGTTLAILAASLGKQGIAVSQYWTLASAIQRVSR</sequence>
<proteinExistence type="inferred from homology"/>
<accession>A0A1G8ZJU1</accession>
<dbReference type="Proteomes" id="UP000199527">
    <property type="component" value="Unassembled WGS sequence"/>
</dbReference>
<dbReference type="PANTHER" id="PTHR47505">
    <property type="entry name" value="DNA UTILIZATION PROTEIN YHGH"/>
    <property type="match status" value="1"/>
</dbReference>
<dbReference type="RefSeq" id="WP_090367779.1">
    <property type="nucleotide sequence ID" value="NZ_FNEM01000020.1"/>
</dbReference>
<protein>
    <submittedName>
        <fullName evidence="2">ComF family protein</fullName>
    </submittedName>
</protein>
<name>A0A1G8ZJU1_9GAMM</name>
<evidence type="ECO:0000256" key="1">
    <source>
        <dbReference type="ARBA" id="ARBA00008007"/>
    </source>
</evidence>
<dbReference type="InterPro" id="IPR029057">
    <property type="entry name" value="PRTase-like"/>
</dbReference>
<dbReference type="Gene3D" id="3.40.50.2020">
    <property type="match status" value="1"/>
</dbReference>
<dbReference type="CDD" id="cd06223">
    <property type="entry name" value="PRTases_typeI"/>
    <property type="match status" value="1"/>
</dbReference>
<reference evidence="3" key="1">
    <citation type="submission" date="2016-10" db="EMBL/GenBank/DDBJ databases">
        <authorList>
            <person name="Varghese N."/>
            <person name="Submissions S."/>
        </authorList>
    </citation>
    <scope>NUCLEOTIDE SEQUENCE [LARGE SCALE GENOMIC DNA]</scope>
    <source>
        <strain evidence="3">DSM 23317</strain>
    </source>
</reference>
<evidence type="ECO:0000313" key="3">
    <source>
        <dbReference type="Proteomes" id="UP000199527"/>
    </source>
</evidence>
<keyword evidence="3" id="KW-1185">Reference proteome</keyword>
<evidence type="ECO:0000313" key="2">
    <source>
        <dbReference type="EMBL" id="SDK15327.1"/>
    </source>
</evidence>
<gene>
    <name evidence="2" type="ORF">SAMN04488540_12033</name>
</gene>
<comment type="similarity">
    <text evidence="1">Belongs to the ComF/GntX family.</text>
</comment>
<dbReference type="AlphaFoldDB" id="A0A1G8ZJU1"/>
<dbReference type="InterPro" id="IPR000836">
    <property type="entry name" value="PRTase_dom"/>
</dbReference>
<dbReference type="PANTHER" id="PTHR47505:SF1">
    <property type="entry name" value="DNA UTILIZATION PROTEIN YHGH"/>
    <property type="match status" value="1"/>
</dbReference>